<dbReference type="EMBL" id="MWWR01000017">
    <property type="protein sequence ID" value="OZG50446.1"/>
    <property type="molecule type" value="Genomic_DNA"/>
</dbReference>
<protein>
    <submittedName>
        <fullName evidence="2">Phosphoribosyl transferase</fullName>
    </submittedName>
</protein>
<dbReference type="Gene3D" id="3.40.50.2020">
    <property type="match status" value="1"/>
</dbReference>
<comment type="similarity">
    <text evidence="1">Belongs to the ComF/GntX family.</text>
</comment>
<dbReference type="InterPro" id="IPR000836">
    <property type="entry name" value="PRTase_dom"/>
</dbReference>
<proteinExistence type="inferred from homology"/>
<dbReference type="InterPro" id="IPR051910">
    <property type="entry name" value="ComF/GntX_DNA_util-trans"/>
</dbReference>
<dbReference type="SUPFAM" id="SSF53271">
    <property type="entry name" value="PRTase-like"/>
    <property type="match status" value="1"/>
</dbReference>
<keyword evidence="3" id="KW-1185">Reference proteome</keyword>
<dbReference type="GO" id="GO:0016740">
    <property type="term" value="F:transferase activity"/>
    <property type="evidence" value="ECO:0007669"/>
    <property type="project" value="UniProtKB-KW"/>
</dbReference>
<dbReference type="PANTHER" id="PTHR47505">
    <property type="entry name" value="DNA UTILIZATION PROTEIN YHGH"/>
    <property type="match status" value="1"/>
</dbReference>
<evidence type="ECO:0000256" key="1">
    <source>
        <dbReference type="ARBA" id="ARBA00008007"/>
    </source>
</evidence>
<comment type="caution">
    <text evidence="2">The sequence shown here is derived from an EMBL/GenBank/DDBJ whole genome shotgun (WGS) entry which is preliminary data.</text>
</comment>
<name>A0A261EUX5_9BIFI</name>
<keyword evidence="2" id="KW-0808">Transferase</keyword>
<reference evidence="2 3" key="1">
    <citation type="journal article" date="2017" name="BMC Genomics">
        <title>Comparative genomic and phylogenomic analyses of the Bifidobacteriaceae family.</title>
        <authorList>
            <person name="Lugli G.A."/>
            <person name="Milani C."/>
            <person name="Turroni F."/>
            <person name="Duranti S."/>
            <person name="Mancabelli L."/>
            <person name="Mangifesta M."/>
            <person name="Ferrario C."/>
            <person name="Modesto M."/>
            <person name="Mattarelli P."/>
            <person name="Jiri K."/>
            <person name="van Sinderen D."/>
            <person name="Ventura M."/>
        </authorList>
    </citation>
    <scope>NUCLEOTIDE SEQUENCE [LARGE SCALE GENOMIC DNA]</scope>
    <source>
        <strain evidence="2 3">DSM 24742</strain>
    </source>
</reference>
<accession>A0A261EUX5</accession>
<dbReference type="CDD" id="cd06223">
    <property type="entry name" value="PRTases_typeI"/>
    <property type="match status" value="1"/>
</dbReference>
<gene>
    <name evidence="2" type="ORF">PSRA_1476</name>
</gene>
<dbReference type="Proteomes" id="UP000216725">
    <property type="component" value="Unassembled WGS sequence"/>
</dbReference>
<sequence length="304" mass="32438">MGRFIRFSVSSAISSAISRLAAGVRQTAAVVRALVHEVSLVLMPRGCAGCGAADEVLCPACTERFSGPQWRPLPGLATGRVWACARYEGTVRTAILSWKDHGDVEADRPLAQAMRSLVRFCCEDLALDAFCSAVVGDPATVLVVPAPSSASSIRRRGRVQVQPLGQAVADELLRMGIDAVYAPALIMRGVTRKSVMRSGIRDRAARVRDHIAARPVRVRLAGAGHGRGGGAACRVRRLCWPWQLRRPRRCEITVEGRPVLLVDDIVTTGATLGECARAIRAAGGIPVAGLALALVPRRGLDEDV</sequence>
<dbReference type="AlphaFoldDB" id="A0A261EUX5"/>
<dbReference type="InterPro" id="IPR029057">
    <property type="entry name" value="PRTase-like"/>
</dbReference>
<evidence type="ECO:0000313" key="2">
    <source>
        <dbReference type="EMBL" id="OZG50446.1"/>
    </source>
</evidence>
<dbReference type="PANTHER" id="PTHR47505:SF1">
    <property type="entry name" value="DNA UTILIZATION PROTEIN YHGH"/>
    <property type="match status" value="1"/>
</dbReference>
<organism evidence="2 3">
    <name type="scientific">Pseudoscardovia radai</name>
    <dbReference type="NCBI Taxonomy" id="987066"/>
    <lineage>
        <taxon>Bacteria</taxon>
        <taxon>Bacillati</taxon>
        <taxon>Actinomycetota</taxon>
        <taxon>Actinomycetes</taxon>
        <taxon>Bifidobacteriales</taxon>
        <taxon>Bifidobacteriaceae</taxon>
        <taxon>Pseudoscardovia</taxon>
    </lineage>
</organism>
<evidence type="ECO:0000313" key="3">
    <source>
        <dbReference type="Proteomes" id="UP000216725"/>
    </source>
</evidence>